<dbReference type="AlphaFoldDB" id="A0AAV9SMI0"/>
<evidence type="ECO:0000313" key="1">
    <source>
        <dbReference type="EMBL" id="KAK5622496.1"/>
    </source>
</evidence>
<dbReference type="EMBL" id="JAHHUM010000111">
    <property type="protein sequence ID" value="KAK5622496.1"/>
    <property type="molecule type" value="Genomic_DNA"/>
</dbReference>
<dbReference type="Proteomes" id="UP001311232">
    <property type="component" value="Unassembled WGS sequence"/>
</dbReference>
<keyword evidence="2" id="KW-1185">Reference proteome</keyword>
<accession>A0AAV9SMI0</accession>
<protein>
    <submittedName>
        <fullName evidence="1">Uncharacterized protein</fullName>
    </submittedName>
</protein>
<sequence length="142" mass="14862">MDRVRTVGFVQWGVMGPCRSLIGMRLGGTFLHGPQLEGPVWGNRPLCDASGVRPCPTPSTAGERAAHPCTMEGVSLRLAPATPAGPCPGLGSGAYALSTSLGCPTFSRGHCYCLKAPLASLALLCLPMPVWECTPKWVVNSI</sequence>
<reference evidence="1 2" key="1">
    <citation type="submission" date="2021-06" db="EMBL/GenBank/DDBJ databases">
        <authorList>
            <person name="Palmer J.M."/>
        </authorList>
    </citation>
    <scope>NUCLEOTIDE SEQUENCE [LARGE SCALE GENOMIC DNA]</scope>
    <source>
        <strain evidence="1 2">MEX-2019</strain>
        <tissue evidence="1">Muscle</tissue>
    </source>
</reference>
<evidence type="ECO:0000313" key="2">
    <source>
        <dbReference type="Proteomes" id="UP001311232"/>
    </source>
</evidence>
<comment type="caution">
    <text evidence="1">The sequence shown here is derived from an EMBL/GenBank/DDBJ whole genome shotgun (WGS) entry which is preliminary data.</text>
</comment>
<organism evidence="1 2">
    <name type="scientific">Crenichthys baileyi</name>
    <name type="common">White River springfish</name>
    <dbReference type="NCBI Taxonomy" id="28760"/>
    <lineage>
        <taxon>Eukaryota</taxon>
        <taxon>Metazoa</taxon>
        <taxon>Chordata</taxon>
        <taxon>Craniata</taxon>
        <taxon>Vertebrata</taxon>
        <taxon>Euteleostomi</taxon>
        <taxon>Actinopterygii</taxon>
        <taxon>Neopterygii</taxon>
        <taxon>Teleostei</taxon>
        <taxon>Neoteleostei</taxon>
        <taxon>Acanthomorphata</taxon>
        <taxon>Ovalentaria</taxon>
        <taxon>Atherinomorphae</taxon>
        <taxon>Cyprinodontiformes</taxon>
        <taxon>Goodeidae</taxon>
        <taxon>Crenichthys</taxon>
    </lineage>
</organism>
<proteinExistence type="predicted"/>
<gene>
    <name evidence="1" type="ORF">CRENBAI_002671</name>
</gene>
<name>A0AAV9SMI0_9TELE</name>